<dbReference type="PANTHER" id="PTHR42947">
    <property type="entry name" value="COB--COM HETERODISULFIDE REDUCTASE SUBUNIT B 1"/>
    <property type="match status" value="1"/>
</dbReference>
<keyword evidence="1" id="KW-0560">Oxidoreductase</keyword>
<dbReference type="AlphaFoldDB" id="A0A9D1A7A0"/>
<evidence type="ECO:0000313" key="4">
    <source>
        <dbReference type="Proteomes" id="UP000824258"/>
    </source>
</evidence>
<organism evidence="3 4">
    <name type="scientific">Candidatus Avoscillospira stercoripullorum</name>
    <dbReference type="NCBI Taxonomy" id="2840709"/>
    <lineage>
        <taxon>Bacteria</taxon>
        <taxon>Bacillati</taxon>
        <taxon>Bacillota</taxon>
        <taxon>Clostridia</taxon>
        <taxon>Eubacteriales</taxon>
        <taxon>Oscillospiraceae</taxon>
        <taxon>Oscillospiraceae incertae sedis</taxon>
        <taxon>Candidatus Avoscillospira</taxon>
    </lineage>
</organism>
<proteinExistence type="predicted"/>
<dbReference type="PANTHER" id="PTHR42947:SF1">
    <property type="entry name" value="COB--COM HETERODISULFIDE REDUCTASE SUBUNIT B 1"/>
    <property type="match status" value="1"/>
</dbReference>
<comment type="caution">
    <text evidence="3">The sequence shown here is derived from an EMBL/GenBank/DDBJ whole genome shotgun (WGS) entry which is preliminary data.</text>
</comment>
<feature type="domain" description="Cysteine-rich" evidence="2">
    <location>
        <begin position="4"/>
        <end position="85"/>
    </location>
</feature>
<evidence type="ECO:0000313" key="3">
    <source>
        <dbReference type="EMBL" id="HIR08985.1"/>
    </source>
</evidence>
<dbReference type="EMBL" id="DVGD01000034">
    <property type="protein sequence ID" value="HIR08985.1"/>
    <property type="molecule type" value="Genomic_DNA"/>
</dbReference>
<dbReference type="Gene3D" id="1.20.1050.140">
    <property type="match status" value="1"/>
</dbReference>
<gene>
    <name evidence="3" type="ORF">IAA70_01130</name>
</gene>
<protein>
    <recommendedName>
        <fullName evidence="2">Cysteine-rich domain-containing protein</fullName>
    </recommendedName>
</protein>
<reference evidence="3" key="1">
    <citation type="submission" date="2020-10" db="EMBL/GenBank/DDBJ databases">
        <authorList>
            <person name="Gilroy R."/>
        </authorList>
    </citation>
    <scope>NUCLEOTIDE SEQUENCE</scope>
    <source>
        <strain evidence="3">ChiHjej9B8-7071</strain>
    </source>
</reference>
<dbReference type="GO" id="GO:0016491">
    <property type="term" value="F:oxidoreductase activity"/>
    <property type="evidence" value="ECO:0007669"/>
    <property type="project" value="UniProtKB-KW"/>
</dbReference>
<dbReference type="InterPro" id="IPR051278">
    <property type="entry name" value="HdrB/HdrD_reductase"/>
</dbReference>
<evidence type="ECO:0000256" key="1">
    <source>
        <dbReference type="ARBA" id="ARBA00023002"/>
    </source>
</evidence>
<evidence type="ECO:0000259" key="2">
    <source>
        <dbReference type="Pfam" id="PF02754"/>
    </source>
</evidence>
<dbReference type="Proteomes" id="UP000824258">
    <property type="component" value="Unassembled WGS sequence"/>
</dbReference>
<name>A0A9D1A7A0_9FIRM</name>
<dbReference type="InterPro" id="IPR004017">
    <property type="entry name" value="Cys_rich_dom"/>
</dbReference>
<accession>A0A9D1A7A0</accession>
<dbReference type="Pfam" id="PF02754">
    <property type="entry name" value="CCG"/>
    <property type="match status" value="1"/>
</dbReference>
<reference evidence="3" key="2">
    <citation type="journal article" date="2021" name="PeerJ">
        <title>Extensive microbial diversity within the chicken gut microbiome revealed by metagenomics and culture.</title>
        <authorList>
            <person name="Gilroy R."/>
            <person name="Ravi A."/>
            <person name="Getino M."/>
            <person name="Pursley I."/>
            <person name="Horton D.L."/>
            <person name="Alikhan N.F."/>
            <person name="Baker D."/>
            <person name="Gharbi K."/>
            <person name="Hall N."/>
            <person name="Watson M."/>
            <person name="Adriaenssens E.M."/>
            <person name="Foster-Nyarko E."/>
            <person name="Jarju S."/>
            <person name="Secka A."/>
            <person name="Antonio M."/>
            <person name="Oren A."/>
            <person name="Chaudhuri R.R."/>
            <person name="La Ragione R."/>
            <person name="Hildebrand F."/>
            <person name="Pallen M.J."/>
        </authorList>
    </citation>
    <scope>NUCLEOTIDE SEQUENCE</scope>
    <source>
        <strain evidence="3">ChiHjej9B8-7071</strain>
    </source>
</reference>
<sequence length="113" mass="12461">MTYSYFPGCTLKTRAKDLDHWGRESMKALGIELAELPEWQCCGAVYPIARDEIALRLSSVRALAAARDLNQPLVTLCSACHHVIKRVKSCGIDAAAFLCPQVGESCFSRFVVL</sequence>